<evidence type="ECO:0008006" key="3">
    <source>
        <dbReference type="Google" id="ProtNLM"/>
    </source>
</evidence>
<sequence length="71" mass="7669">IQLLADDLQAYIDTIENLAQAFRQDFALEGSGAGARLGDREKDAILHAIICTAKVAGEDLITLLDRMEVPA</sequence>
<proteinExistence type="predicted"/>
<comment type="caution">
    <text evidence="1">The sequence shown here is derived from an EMBL/GenBank/DDBJ whole genome shotgun (WGS) entry which is preliminary data.</text>
</comment>
<accession>A0ABS0KWY0</accession>
<keyword evidence="2" id="KW-1185">Reference proteome</keyword>
<protein>
    <recommendedName>
        <fullName evidence="3">Phosphate transport regulator</fullName>
    </recommendedName>
</protein>
<gene>
    <name evidence="1" type="ORF">I5I61_31765</name>
</gene>
<reference evidence="1 2" key="1">
    <citation type="submission" date="2020-11" db="EMBL/GenBank/DDBJ databases">
        <title>Enhanced detection system for hospital associated transmission using whole genome sequencing surveillance.</title>
        <authorList>
            <person name="Harrison L.H."/>
            <person name="Van Tyne D."/>
            <person name="Marsh J.W."/>
            <person name="Griffith M.P."/>
            <person name="Snyder D.J."/>
            <person name="Cooper V.S."/>
            <person name="Mustapha M."/>
        </authorList>
    </citation>
    <scope>NUCLEOTIDE SEQUENCE [LARGE SCALE GENOMIC DNA]</scope>
    <source>
        <strain evidence="1 2">PSA00705</strain>
    </source>
</reference>
<dbReference type="EMBL" id="JADTFC010000180">
    <property type="protein sequence ID" value="MBG6292051.1"/>
    <property type="molecule type" value="Genomic_DNA"/>
</dbReference>
<evidence type="ECO:0000313" key="1">
    <source>
        <dbReference type="EMBL" id="MBG6292051.1"/>
    </source>
</evidence>
<dbReference type="RefSeq" id="WP_196913770.1">
    <property type="nucleotide sequence ID" value="NZ_JADTFC010000180.1"/>
</dbReference>
<feature type="non-terminal residue" evidence="1">
    <location>
        <position position="1"/>
    </location>
</feature>
<dbReference type="Proteomes" id="UP000608450">
    <property type="component" value="Unassembled WGS sequence"/>
</dbReference>
<evidence type="ECO:0000313" key="2">
    <source>
        <dbReference type="Proteomes" id="UP000608450"/>
    </source>
</evidence>
<organism evidence="1 2">
    <name type="scientific">Pseudomonas nitroreducens</name>
    <dbReference type="NCBI Taxonomy" id="46680"/>
    <lineage>
        <taxon>Bacteria</taxon>
        <taxon>Pseudomonadati</taxon>
        <taxon>Pseudomonadota</taxon>
        <taxon>Gammaproteobacteria</taxon>
        <taxon>Pseudomonadales</taxon>
        <taxon>Pseudomonadaceae</taxon>
        <taxon>Pseudomonas</taxon>
    </lineage>
</organism>
<name>A0ABS0KWY0_PSENT</name>